<keyword evidence="2" id="KW-1133">Transmembrane helix</keyword>
<keyword evidence="4" id="KW-1185">Reference proteome</keyword>
<sequence length="119" mass="12858">MKWIPLLIHLARSFGVSIRLLPGLLACGLLCGLLRCFFGGICPLLLPLMAGGLLIPVSNRNVVVFFAMYVVPVRVLAVFKNSGTELGNDIPYGRLRNSESKEAFSRRAPPCAKGSNDDG</sequence>
<name>A0A2G5SA95_9PELO</name>
<accession>A0A2G5SA95</accession>
<evidence type="ECO:0000256" key="2">
    <source>
        <dbReference type="SAM" id="Phobius"/>
    </source>
</evidence>
<organism evidence="3 4">
    <name type="scientific">Caenorhabditis nigoni</name>
    <dbReference type="NCBI Taxonomy" id="1611254"/>
    <lineage>
        <taxon>Eukaryota</taxon>
        <taxon>Metazoa</taxon>
        <taxon>Ecdysozoa</taxon>
        <taxon>Nematoda</taxon>
        <taxon>Chromadorea</taxon>
        <taxon>Rhabditida</taxon>
        <taxon>Rhabditina</taxon>
        <taxon>Rhabditomorpha</taxon>
        <taxon>Rhabditoidea</taxon>
        <taxon>Rhabditidae</taxon>
        <taxon>Peloderinae</taxon>
        <taxon>Caenorhabditis</taxon>
    </lineage>
</organism>
<comment type="caution">
    <text evidence="3">The sequence shown here is derived from an EMBL/GenBank/DDBJ whole genome shotgun (WGS) entry which is preliminary data.</text>
</comment>
<evidence type="ECO:0000313" key="3">
    <source>
        <dbReference type="EMBL" id="PIC11940.1"/>
    </source>
</evidence>
<proteinExistence type="predicted"/>
<gene>
    <name evidence="3" type="ORF">B9Z55_028737</name>
</gene>
<reference evidence="4" key="1">
    <citation type="submission" date="2017-10" db="EMBL/GenBank/DDBJ databases">
        <title>Rapid genome shrinkage in a self-fertile nematode reveals novel sperm competition proteins.</title>
        <authorList>
            <person name="Yin D."/>
            <person name="Schwarz E.M."/>
            <person name="Thomas C.G."/>
            <person name="Felde R.L."/>
            <person name="Korf I.F."/>
            <person name="Cutter A.D."/>
            <person name="Schartner C.M."/>
            <person name="Ralston E.J."/>
            <person name="Meyer B.J."/>
            <person name="Haag E.S."/>
        </authorList>
    </citation>
    <scope>NUCLEOTIDE SEQUENCE [LARGE SCALE GENOMIC DNA]</scope>
    <source>
        <strain evidence="4">JU1422</strain>
    </source>
</reference>
<feature type="transmembrane region" description="Helical" evidence="2">
    <location>
        <begin position="20"/>
        <end position="50"/>
    </location>
</feature>
<evidence type="ECO:0000313" key="4">
    <source>
        <dbReference type="Proteomes" id="UP000230233"/>
    </source>
</evidence>
<evidence type="ECO:0000256" key="1">
    <source>
        <dbReference type="SAM" id="MobiDB-lite"/>
    </source>
</evidence>
<feature type="transmembrane region" description="Helical" evidence="2">
    <location>
        <begin position="62"/>
        <end position="79"/>
    </location>
</feature>
<dbReference type="EMBL" id="PDUG01000033">
    <property type="protein sequence ID" value="PIC11940.1"/>
    <property type="molecule type" value="Genomic_DNA"/>
</dbReference>
<feature type="region of interest" description="Disordered" evidence="1">
    <location>
        <begin position="100"/>
        <end position="119"/>
    </location>
</feature>
<dbReference type="Proteomes" id="UP000230233">
    <property type="component" value="Unassembled WGS sequence"/>
</dbReference>
<protein>
    <submittedName>
        <fullName evidence="3">Uncharacterized protein</fullName>
    </submittedName>
</protein>
<keyword evidence="2" id="KW-0812">Transmembrane</keyword>
<dbReference type="AlphaFoldDB" id="A0A2G5SA95"/>
<keyword evidence="2" id="KW-0472">Membrane</keyword>